<evidence type="ECO:0000256" key="4">
    <source>
        <dbReference type="RuleBase" id="RU000304"/>
    </source>
</evidence>
<keyword evidence="7" id="KW-1185">Reference proteome</keyword>
<dbReference type="CDD" id="cd14008">
    <property type="entry name" value="STKc_LKB1_CaMKK"/>
    <property type="match status" value="1"/>
</dbReference>
<keyword evidence="4" id="KW-0723">Serine/threonine-protein kinase</keyword>
<dbReference type="Proteomes" id="UP001151582">
    <property type="component" value="Unassembled WGS sequence"/>
</dbReference>
<dbReference type="InterPro" id="IPR011009">
    <property type="entry name" value="Kinase-like_dom_sf"/>
</dbReference>
<dbReference type="PROSITE" id="PS00107">
    <property type="entry name" value="PROTEIN_KINASE_ATP"/>
    <property type="match status" value="1"/>
</dbReference>
<organism evidence="6 7">
    <name type="scientific">Dimargaris verticillata</name>
    <dbReference type="NCBI Taxonomy" id="2761393"/>
    <lineage>
        <taxon>Eukaryota</taxon>
        <taxon>Fungi</taxon>
        <taxon>Fungi incertae sedis</taxon>
        <taxon>Zoopagomycota</taxon>
        <taxon>Kickxellomycotina</taxon>
        <taxon>Dimargaritomycetes</taxon>
        <taxon>Dimargaritales</taxon>
        <taxon>Dimargaritaceae</taxon>
        <taxon>Dimargaris</taxon>
    </lineage>
</organism>
<dbReference type="InterPro" id="IPR000719">
    <property type="entry name" value="Prot_kinase_dom"/>
</dbReference>
<comment type="similarity">
    <text evidence="4">Belongs to the protein kinase superfamily.</text>
</comment>
<feature type="binding site" evidence="3">
    <location>
        <position position="60"/>
    </location>
    <ligand>
        <name>ATP</name>
        <dbReference type="ChEBI" id="CHEBI:30616"/>
    </ligand>
</feature>
<dbReference type="Gene3D" id="3.30.200.20">
    <property type="entry name" value="Phosphorylase Kinase, domain 1"/>
    <property type="match status" value="1"/>
</dbReference>
<dbReference type="Pfam" id="PF00069">
    <property type="entry name" value="Pkinase"/>
    <property type="match status" value="1"/>
</dbReference>
<evidence type="ECO:0000313" key="7">
    <source>
        <dbReference type="Proteomes" id="UP001151582"/>
    </source>
</evidence>
<name>A0A9W8BCN1_9FUNG</name>
<dbReference type="SUPFAM" id="SSF56112">
    <property type="entry name" value="Protein kinase-like (PK-like)"/>
    <property type="match status" value="1"/>
</dbReference>
<dbReference type="Gene3D" id="1.10.510.10">
    <property type="entry name" value="Transferase(Phosphotransferase) domain 1"/>
    <property type="match status" value="1"/>
</dbReference>
<evidence type="ECO:0000256" key="2">
    <source>
        <dbReference type="ARBA" id="ARBA00022840"/>
    </source>
</evidence>
<dbReference type="GO" id="GO:0005737">
    <property type="term" value="C:cytoplasm"/>
    <property type="evidence" value="ECO:0007669"/>
    <property type="project" value="TreeGrafter"/>
</dbReference>
<dbReference type="PROSITE" id="PS00108">
    <property type="entry name" value="PROTEIN_KINASE_ST"/>
    <property type="match status" value="1"/>
</dbReference>
<dbReference type="PROSITE" id="PS50011">
    <property type="entry name" value="PROTEIN_KINASE_DOM"/>
    <property type="match status" value="1"/>
</dbReference>
<comment type="caution">
    <text evidence="6">The sequence shown here is derived from an EMBL/GenBank/DDBJ whole genome shotgun (WGS) entry which is preliminary data.</text>
</comment>
<dbReference type="GO" id="GO:0005524">
    <property type="term" value="F:ATP binding"/>
    <property type="evidence" value="ECO:0007669"/>
    <property type="project" value="UniProtKB-UniRule"/>
</dbReference>
<evidence type="ECO:0000256" key="3">
    <source>
        <dbReference type="PROSITE-ProRule" id="PRU10141"/>
    </source>
</evidence>
<keyword evidence="1 3" id="KW-0547">Nucleotide-binding</keyword>
<dbReference type="GO" id="GO:0035556">
    <property type="term" value="P:intracellular signal transduction"/>
    <property type="evidence" value="ECO:0007669"/>
    <property type="project" value="TreeGrafter"/>
</dbReference>
<gene>
    <name evidence="6" type="ORF">H4R34_000059</name>
</gene>
<dbReference type="EMBL" id="JANBQB010000001">
    <property type="protein sequence ID" value="KAJ1985405.1"/>
    <property type="molecule type" value="Genomic_DNA"/>
</dbReference>
<feature type="domain" description="Protein kinase" evidence="5">
    <location>
        <begin position="31"/>
        <end position="351"/>
    </location>
</feature>
<dbReference type="PANTHER" id="PTHR24346">
    <property type="entry name" value="MAP/MICROTUBULE AFFINITY-REGULATING KINASE"/>
    <property type="match status" value="1"/>
</dbReference>
<dbReference type="AlphaFoldDB" id="A0A9W8BCN1"/>
<keyword evidence="4" id="KW-0418">Kinase</keyword>
<sequence>MMPSPNQHRIKETINTDVEVTDDGQVRINQYLVKRYLGCGAYGTVSLAVNTEDEQEYAIKEFSKLKLRKLEQSRSVSVGPGRGRGWGARRAMRGRGMPMGCGPPATVGPAATPATSNPPHPLDPIKREVAIFKKLQHPNIVKLFEVLNDPDNDCLYMVYEMCHRGPIMDIALDKACEPYPVDVCRNYFQQALLGMEYLHENGIIHRDIKPDNLLLDCHGTLKIVDFGVSEMFTPKNTSPSTIATANLADGVKANAGSPAFMAPELCRAHHGEVSGVKADIWALGVTLYCLALGQLPFTGRSVPDMYEAIVAAPLTVPDTLDADLRDLLGRILDKNPESRLTLMDIRHHPWTTNHGQRPLASFDDNCKDVITEITEHDIQNAIKTIGNLATVLKAVHLFKARHRWSKQPQASDLSADAEETPE</sequence>
<reference evidence="6" key="1">
    <citation type="submission" date="2022-07" db="EMBL/GenBank/DDBJ databases">
        <title>Phylogenomic reconstructions and comparative analyses of Kickxellomycotina fungi.</title>
        <authorList>
            <person name="Reynolds N.K."/>
            <person name="Stajich J.E."/>
            <person name="Barry K."/>
            <person name="Grigoriev I.V."/>
            <person name="Crous P."/>
            <person name="Smith M.E."/>
        </authorList>
    </citation>
    <scope>NUCLEOTIDE SEQUENCE</scope>
    <source>
        <strain evidence="6">RSA 567</strain>
    </source>
</reference>
<protein>
    <recommendedName>
        <fullName evidence="5">Protein kinase domain-containing protein</fullName>
    </recommendedName>
</protein>
<dbReference type="PANTHER" id="PTHR24346:SF77">
    <property type="entry name" value="SERINE THREONINE PROTEIN KINASE"/>
    <property type="match status" value="1"/>
</dbReference>
<dbReference type="GO" id="GO:0004674">
    <property type="term" value="F:protein serine/threonine kinase activity"/>
    <property type="evidence" value="ECO:0007669"/>
    <property type="project" value="UniProtKB-KW"/>
</dbReference>
<evidence type="ECO:0000313" key="6">
    <source>
        <dbReference type="EMBL" id="KAJ1985405.1"/>
    </source>
</evidence>
<dbReference type="InterPro" id="IPR017441">
    <property type="entry name" value="Protein_kinase_ATP_BS"/>
</dbReference>
<evidence type="ECO:0000256" key="1">
    <source>
        <dbReference type="ARBA" id="ARBA00022741"/>
    </source>
</evidence>
<dbReference type="OrthoDB" id="68483at2759"/>
<dbReference type="InterPro" id="IPR008271">
    <property type="entry name" value="Ser/Thr_kinase_AS"/>
</dbReference>
<keyword evidence="4" id="KW-0808">Transferase</keyword>
<accession>A0A9W8BCN1</accession>
<dbReference type="SMART" id="SM00220">
    <property type="entry name" value="S_TKc"/>
    <property type="match status" value="1"/>
</dbReference>
<dbReference type="FunFam" id="1.10.510.10:FF:000571">
    <property type="entry name" value="Maternal embryonic leucine zipper kinase"/>
    <property type="match status" value="1"/>
</dbReference>
<proteinExistence type="inferred from homology"/>
<keyword evidence="2 3" id="KW-0067">ATP-binding</keyword>
<evidence type="ECO:0000259" key="5">
    <source>
        <dbReference type="PROSITE" id="PS50011"/>
    </source>
</evidence>